<evidence type="ECO:0000313" key="3">
    <source>
        <dbReference type="EMBL" id="CAG9110148.1"/>
    </source>
</evidence>
<feature type="repeat" description="RCC1" evidence="2">
    <location>
        <begin position="52"/>
        <end position="101"/>
    </location>
</feature>
<proteinExistence type="predicted"/>
<evidence type="ECO:0000256" key="1">
    <source>
        <dbReference type="ARBA" id="ARBA00022737"/>
    </source>
</evidence>
<protein>
    <submittedName>
        <fullName evidence="3">(diamondback moth) hypothetical protein</fullName>
    </submittedName>
</protein>
<accession>A0A8S4E4U1</accession>
<dbReference type="InterPro" id="IPR000408">
    <property type="entry name" value="Reg_chr_condens"/>
</dbReference>
<name>A0A8S4E4U1_PLUXY</name>
<sequence length="182" mass="19343">MVWTYGKGDYFRLGHGCDLHVRRPTLVEALRGRRVIHVAVGALHCLVVTNDLQVWAWGDNDHGQQGNGTTCVNRRPALVAGVEGVHRAAAGSSHSAAWSLRAAPDAQPHVAPLPFPALKDPLGAHSLGLYADDNVIEDSLGPRPPLAAAALALEPPAAAQHALSLILLVLHITQVQLYLPIS</sequence>
<evidence type="ECO:0000313" key="4">
    <source>
        <dbReference type="Proteomes" id="UP000653454"/>
    </source>
</evidence>
<feature type="repeat" description="RCC1" evidence="2">
    <location>
        <begin position="1"/>
        <end position="51"/>
    </location>
</feature>
<dbReference type="PROSITE" id="PS50012">
    <property type="entry name" value="RCC1_3"/>
    <property type="match status" value="2"/>
</dbReference>
<gene>
    <name evidence="3" type="ORF">PLXY2_LOCUS4476</name>
</gene>
<dbReference type="PANTHER" id="PTHR22872">
    <property type="entry name" value="BTK-BINDING PROTEIN-RELATED"/>
    <property type="match status" value="1"/>
</dbReference>
<organism evidence="3 4">
    <name type="scientific">Plutella xylostella</name>
    <name type="common">Diamondback moth</name>
    <name type="synonym">Plutella maculipennis</name>
    <dbReference type="NCBI Taxonomy" id="51655"/>
    <lineage>
        <taxon>Eukaryota</taxon>
        <taxon>Metazoa</taxon>
        <taxon>Ecdysozoa</taxon>
        <taxon>Arthropoda</taxon>
        <taxon>Hexapoda</taxon>
        <taxon>Insecta</taxon>
        <taxon>Pterygota</taxon>
        <taxon>Neoptera</taxon>
        <taxon>Endopterygota</taxon>
        <taxon>Lepidoptera</taxon>
        <taxon>Glossata</taxon>
        <taxon>Ditrysia</taxon>
        <taxon>Yponomeutoidea</taxon>
        <taxon>Plutellidae</taxon>
        <taxon>Plutella</taxon>
    </lineage>
</organism>
<keyword evidence="1" id="KW-0677">Repeat</keyword>
<dbReference type="PANTHER" id="PTHR22872:SF2">
    <property type="entry name" value="INHIBITOR OF BRUTON TYROSINE KINASE"/>
    <property type="match status" value="1"/>
</dbReference>
<dbReference type="InterPro" id="IPR009091">
    <property type="entry name" value="RCC1/BLIP-II"/>
</dbReference>
<dbReference type="AlphaFoldDB" id="A0A8S4E4U1"/>
<reference evidence="3" key="1">
    <citation type="submission" date="2020-11" db="EMBL/GenBank/DDBJ databases">
        <authorList>
            <person name="Whiteford S."/>
        </authorList>
    </citation>
    <scope>NUCLEOTIDE SEQUENCE</scope>
</reference>
<evidence type="ECO:0000256" key="2">
    <source>
        <dbReference type="PROSITE-ProRule" id="PRU00235"/>
    </source>
</evidence>
<dbReference type="PRINTS" id="PR00633">
    <property type="entry name" value="RCCNDNSATION"/>
</dbReference>
<dbReference type="EMBL" id="CAJHNJ030000012">
    <property type="protein sequence ID" value="CAG9110148.1"/>
    <property type="molecule type" value="Genomic_DNA"/>
</dbReference>
<dbReference type="InterPro" id="IPR051625">
    <property type="entry name" value="Signaling_Regulatory_Domain"/>
</dbReference>
<keyword evidence="4" id="KW-1185">Reference proteome</keyword>
<dbReference type="SUPFAM" id="SSF50985">
    <property type="entry name" value="RCC1/BLIP-II"/>
    <property type="match status" value="1"/>
</dbReference>
<dbReference type="Gene3D" id="2.130.10.30">
    <property type="entry name" value="Regulator of chromosome condensation 1/beta-lactamase-inhibitor protein II"/>
    <property type="match status" value="1"/>
</dbReference>
<dbReference type="Pfam" id="PF00415">
    <property type="entry name" value="RCC1"/>
    <property type="match status" value="2"/>
</dbReference>
<comment type="caution">
    <text evidence="3">The sequence shown here is derived from an EMBL/GenBank/DDBJ whole genome shotgun (WGS) entry which is preliminary data.</text>
</comment>
<dbReference type="Proteomes" id="UP000653454">
    <property type="component" value="Unassembled WGS sequence"/>
</dbReference>